<evidence type="ECO:0000256" key="4">
    <source>
        <dbReference type="ARBA" id="ARBA00020049"/>
    </source>
</evidence>
<dbReference type="EC" id="3.1.12.1" evidence="3 13"/>
<evidence type="ECO:0000256" key="9">
    <source>
        <dbReference type="ARBA" id="ARBA00023004"/>
    </source>
</evidence>
<evidence type="ECO:0000256" key="1">
    <source>
        <dbReference type="ARBA" id="ARBA00001966"/>
    </source>
</evidence>
<keyword evidence="8 13" id="KW-0269">Exonuclease</keyword>
<evidence type="ECO:0000256" key="8">
    <source>
        <dbReference type="ARBA" id="ARBA00022839"/>
    </source>
</evidence>
<keyword evidence="10 13" id="KW-0411">Iron-sulfur</keyword>
<keyword evidence="12 13" id="KW-0464">Manganese</keyword>
<comment type="caution">
    <text evidence="16">The sequence shown here is derived from an EMBL/GenBank/DDBJ whole genome shotgun (WGS) entry which is preliminary data.</text>
</comment>
<evidence type="ECO:0000256" key="6">
    <source>
        <dbReference type="ARBA" id="ARBA00022723"/>
    </source>
</evidence>
<dbReference type="InterPro" id="IPR051827">
    <property type="entry name" value="Cas4_exonuclease"/>
</dbReference>
<dbReference type="InterPro" id="IPR013343">
    <property type="entry name" value="CRISPR-assoc_prot_Cas4"/>
</dbReference>
<dbReference type="PANTHER" id="PTHR36531">
    <property type="entry name" value="CRISPR-ASSOCIATED EXONUCLEASE CAS4"/>
    <property type="match status" value="1"/>
</dbReference>
<dbReference type="NCBIfam" id="TIGR00372">
    <property type="entry name" value="cas4"/>
    <property type="match status" value="1"/>
</dbReference>
<comment type="cofactor">
    <cofactor evidence="13">
        <name>Mg(2+)</name>
        <dbReference type="ChEBI" id="CHEBI:18420"/>
    </cofactor>
    <cofactor evidence="13">
        <name>Mn(2+)</name>
        <dbReference type="ChEBI" id="CHEBI:29035"/>
    </cofactor>
    <text evidence="13">Mg(2+) or Mn(2+) required for ssDNA cleavage activity.</text>
</comment>
<feature type="domain" description="DUF83" evidence="15">
    <location>
        <begin position="24"/>
        <end position="196"/>
    </location>
</feature>
<evidence type="ECO:0000256" key="5">
    <source>
        <dbReference type="ARBA" id="ARBA00022722"/>
    </source>
</evidence>
<comment type="function">
    <text evidence="13">CRISPR (clustered regularly interspaced short palindromic repeat) is an adaptive immune system that provides protection against mobile genetic elements (viruses, transposable elements and conjugative plasmids). CRISPR clusters contain sequences complementary to antecedent mobile elements and target invading nucleic acids. CRISPR clusters are transcribed and processed into CRISPR RNA (crRNA).</text>
</comment>
<evidence type="ECO:0000256" key="14">
    <source>
        <dbReference type="SAM" id="MobiDB-lite"/>
    </source>
</evidence>
<evidence type="ECO:0000256" key="3">
    <source>
        <dbReference type="ARBA" id="ARBA00012768"/>
    </source>
</evidence>
<keyword evidence="6 13" id="KW-0479">Metal-binding</keyword>
<comment type="similarity">
    <text evidence="2 13">Belongs to the CRISPR-associated exonuclease Cas4 family.</text>
</comment>
<evidence type="ECO:0000256" key="10">
    <source>
        <dbReference type="ARBA" id="ARBA00023014"/>
    </source>
</evidence>
<keyword evidence="11 13" id="KW-0051">Antiviral defense</keyword>
<evidence type="ECO:0000256" key="11">
    <source>
        <dbReference type="ARBA" id="ARBA00023118"/>
    </source>
</evidence>
<protein>
    <recommendedName>
        <fullName evidence="4 13">CRISPR-associated exonuclease Cas4</fullName>
        <ecNumber evidence="3 13">3.1.12.1</ecNumber>
    </recommendedName>
</protein>
<dbReference type="EMBL" id="AUBJ02000001">
    <property type="protein sequence ID" value="MCP2330141.1"/>
    <property type="molecule type" value="Genomic_DNA"/>
</dbReference>
<dbReference type="InterPro" id="IPR011604">
    <property type="entry name" value="PDDEXK-like_dom_sf"/>
</dbReference>
<feature type="region of interest" description="Disordered" evidence="14">
    <location>
        <begin position="1"/>
        <end position="20"/>
    </location>
</feature>
<evidence type="ECO:0000256" key="12">
    <source>
        <dbReference type="ARBA" id="ARBA00023211"/>
    </source>
</evidence>
<sequence>MGSSHSEGAGPRPGPEPSVTLGGLEHYAYCPRQAALIHVEQYFEDDAATTRGSLHHEVVDRGDTTRNRRGVRQWNSLPVRSTRLGIHGVCDTVEFGPDGPVPVEHKSGGYRPGGPADVQVAGQVLCLREMFGAEVPHGVVFAGQRRRRHVVEVDAALERRVVDTAERLRELITTGTTPPPVHDSRCRRCSLRPGCVPELRAASPGDPFTPRPLGEWDD</sequence>
<evidence type="ECO:0000256" key="7">
    <source>
        <dbReference type="ARBA" id="ARBA00022801"/>
    </source>
</evidence>
<reference evidence="16 17" key="1">
    <citation type="submission" date="2013-07" db="EMBL/GenBank/DDBJ databases">
        <authorList>
            <consortium name="DOE Joint Genome Institute"/>
            <person name="Reeve W."/>
            <person name="Huntemann M."/>
            <person name="Han J."/>
            <person name="Chen A."/>
            <person name="Kyrpides N."/>
            <person name="Mavromatis K."/>
            <person name="Markowitz V."/>
            <person name="Palaniappan K."/>
            <person name="Ivanova N."/>
            <person name="Schaumberg A."/>
            <person name="Pati A."/>
            <person name="Liolios K."/>
            <person name="Nordberg H.P."/>
            <person name="Cantor M.N."/>
            <person name="Hua S.X."/>
            <person name="Woyke T."/>
        </authorList>
    </citation>
    <scope>NUCLEOTIDE SEQUENCE [LARGE SCALE GENOMIC DNA]</scope>
    <source>
        <strain evidence="16 17">DSM 43889</strain>
    </source>
</reference>
<dbReference type="InterPro" id="IPR022765">
    <property type="entry name" value="Dna2/Cas4_DUF83"/>
</dbReference>
<gene>
    <name evidence="16" type="ORF">G443_000411</name>
</gene>
<keyword evidence="7 13" id="KW-0378">Hydrolase</keyword>
<dbReference type="Proteomes" id="UP000791080">
    <property type="component" value="Unassembled WGS sequence"/>
</dbReference>
<evidence type="ECO:0000313" key="16">
    <source>
        <dbReference type="EMBL" id="MCP2330141.1"/>
    </source>
</evidence>
<proteinExistence type="inferred from homology"/>
<dbReference type="Gene3D" id="3.90.320.10">
    <property type="match status" value="1"/>
</dbReference>
<dbReference type="PANTHER" id="PTHR36531:SF6">
    <property type="entry name" value="DNA REPLICATION ATP-DEPENDENT HELICASE_NUCLEASE DNA2"/>
    <property type="match status" value="1"/>
</dbReference>
<dbReference type="RefSeq" id="WP_026420666.1">
    <property type="nucleotide sequence ID" value="NZ_AUBJ02000001.1"/>
</dbReference>
<evidence type="ECO:0000256" key="2">
    <source>
        <dbReference type="ARBA" id="ARBA00009189"/>
    </source>
</evidence>
<evidence type="ECO:0000256" key="13">
    <source>
        <dbReference type="RuleBase" id="RU365022"/>
    </source>
</evidence>
<keyword evidence="5 13" id="KW-0540">Nuclease</keyword>
<name>A0ABT1JCB6_ACTCY</name>
<keyword evidence="9 13" id="KW-0408">Iron</keyword>
<comment type="cofactor">
    <cofactor evidence="13">
        <name>iron-sulfur cluster</name>
        <dbReference type="ChEBI" id="CHEBI:30408"/>
    </cofactor>
</comment>
<dbReference type="GO" id="GO:0004527">
    <property type="term" value="F:exonuclease activity"/>
    <property type="evidence" value="ECO:0007669"/>
    <property type="project" value="UniProtKB-KW"/>
</dbReference>
<evidence type="ECO:0000259" key="15">
    <source>
        <dbReference type="Pfam" id="PF01930"/>
    </source>
</evidence>
<keyword evidence="17" id="KW-1185">Reference proteome</keyword>
<accession>A0ABT1JCB6</accession>
<organism evidence="16 17">
    <name type="scientific">Actinoalloteichus caeruleus DSM 43889</name>
    <dbReference type="NCBI Taxonomy" id="1120930"/>
    <lineage>
        <taxon>Bacteria</taxon>
        <taxon>Bacillati</taxon>
        <taxon>Actinomycetota</taxon>
        <taxon>Actinomycetes</taxon>
        <taxon>Pseudonocardiales</taxon>
        <taxon>Pseudonocardiaceae</taxon>
        <taxon>Actinoalloteichus</taxon>
        <taxon>Actinoalloteichus cyanogriseus</taxon>
    </lineage>
</organism>
<evidence type="ECO:0000313" key="17">
    <source>
        <dbReference type="Proteomes" id="UP000791080"/>
    </source>
</evidence>
<comment type="cofactor">
    <cofactor evidence="1">
        <name>[4Fe-4S] cluster</name>
        <dbReference type="ChEBI" id="CHEBI:49883"/>
    </cofactor>
</comment>
<dbReference type="Pfam" id="PF01930">
    <property type="entry name" value="Cas_Cas4"/>
    <property type="match status" value="1"/>
</dbReference>
<reference evidence="16 17" key="2">
    <citation type="submission" date="2022-06" db="EMBL/GenBank/DDBJ databases">
        <title>Genomic Encyclopedia of Type Strains, Phase I: the one thousand microbial genomes (KMG-I) project.</title>
        <authorList>
            <person name="Kyrpides N."/>
        </authorList>
    </citation>
    <scope>NUCLEOTIDE SEQUENCE [LARGE SCALE GENOMIC DNA]</scope>
    <source>
        <strain evidence="16 17">DSM 43889</strain>
    </source>
</reference>